<dbReference type="PANTHER" id="PTHR34610:SF4">
    <property type="entry name" value="SLL8027 PROTEIN"/>
    <property type="match status" value="1"/>
</dbReference>
<dbReference type="SMART" id="SM00670">
    <property type="entry name" value="PINc"/>
    <property type="match status" value="1"/>
</dbReference>
<dbReference type="InterPro" id="IPR029060">
    <property type="entry name" value="PIN-like_dom_sf"/>
</dbReference>
<dbReference type="EMBL" id="JAAOMP010000164">
    <property type="protein sequence ID" value="MBU2761471.1"/>
    <property type="molecule type" value="Genomic_DNA"/>
</dbReference>
<gene>
    <name evidence="2" type="ORF">HAP95_15165</name>
</gene>
<keyword evidence="3" id="KW-1185">Reference proteome</keyword>
<dbReference type="NCBIfam" id="TIGR00305">
    <property type="entry name" value="putative toxin-antitoxin system toxin component, PIN family"/>
    <property type="match status" value="1"/>
</dbReference>
<accession>A0ABS6A1T1</accession>
<evidence type="ECO:0000313" key="2">
    <source>
        <dbReference type="EMBL" id="MBU2761471.1"/>
    </source>
</evidence>
<organism evidence="2 3">
    <name type="scientific">Acidithiobacillus sulfurivorans</name>
    <dbReference type="NCBI Taxonomy" id="1958756"/>
    <lineage>
        <taxon>Bacteria</taxon>
        <taxon>Pseudomonadati</taxon>
        <taxon>Pseudomonadota</taxon>
        <taxon>Acidithiobacillia</taxon>
        <taxon>Acidithiobacillales</taxon>
        <taxon>Acidithiobacillaceae</taxon>
        <taxon>Acidithiobacillus</taxon>
    </lineage>
</organism>
<dbReference type="InterPro" id="IPR002850">
    <property type="entry name" value="PIN_toxin-like"/>
</dbReference>
<dbReference type="InterPro" id="IPR002716">
    <property type="entry name" value="PIN_dom"/>
</dbReference>
<dbReference type="SUPFAM" id="SSF88723">
    <property type="entry name" value="PIN domain-like"/>
    <property type="match status" value="1"/>
</dbReference>
<protein>
    <submittedName>
        <fullName evidence="2">Toxin-antitoxin system toxin component, PIN family</fullName>
    </submittedName>
</protein>
<reference evidence="2 3" key="1">
    <citation type="journal article" date="2021" name="ISME J.">
        <title>Genomic evolution of the class Acidithiobacillia: deep-branching Proteobacteria living in extreme acidic conditions.</title>
        <authorList>
            <person name="Moya-Beltran A."/>
            <person name="Beard S."/>
            <person name="Rojas-Villalobos C."/>
            <person name="Issotta F."/>
            <person name="Gallardo Y."/>
            <person name="Ulloa R."/>
            <person name="Giaveno A."/>
            <person name="Degli Esposti M."/>
            <person name="Johnson D.B."/>
            <person name="Quatrini R."/>
        </authorList>
    </citation>
    <scope>NUCLEOTIDE SEQUENCE [LARGE SCALE GENOMIC DNA]</scope>
    <source>
        <strain evidence="2 3">RW2</strain>
    </source>
</reference>
<comment type="caution">
    <text evidence="2">The sequence shown here is derived from an EMBL/GenBank/DDBJ whole genome shotgun (WGS) entry which is preliminary data.</text>
</comment>
<dbReference type="Proteomes" id="UP000755654">
    <property type="component" value="Unassembled WGS sequence"/>
</dbReference>
<evidence type="ECO:0000259" key="1">
    <source>
        <dbReference type="SMART" id="SM00670"/>
    </source>
</evidence>
<dbReference type="Pfam" id="PF13470">
    <property type="entry name" value="PIN_3"/>
    <property type="match status" value="1"/>
</dbReference>
<evidence type="ECO:0000313" key="3">
    <source>
        <dbReference type="Proteomes" id="UP000755654"/>
    </source>
</evidence>
<sequence>MRRVVLDTNVVLSALLFPNGHLSIIREAWWAGRFNPLINQVTVSELLRVLSYPKFRLSMPEKEELLSDYVPYCEVVQKGSGICDIPECRDPMDVPFLELAATGNADLLVSGDKDLLALREQVRFDVLAPGEFISRILKIHS</sequence>
<dbReference type="PANTHER" id="PTHR34610">
    <property type="entry name" value="SSL7007 PROTEIN"/>
    <property type="match status" value="1"/>
</dbReference>
<proteinExistence type="predicted"/>
<feature type="domain" description="PIN" evidence="1">
    <location>
        <begin position="2"/>
        <end position="117"/>
    </location>
</feature>
<name>A0ABS6A1T1_9PROT</name>